<dbReference type="RefSeq" id="WP_317793236.1">
    <property type="nucleotide sequence ID" value="NZ_AP028461.1"/>
</dbReference>
<dbReference type="PANTHER" id="PTHR43118">
    <property type="entry name" value="RHAMNOGALACTURONAN LYASE (EUROFUNG)"/>
    <property type="match status" value="1"/>
</dbReference>
<evidence type="ECO:0000256" key="1">
    <source>
        <dbReference type="SAM" id="SignalP"/>
    </source>
</evidence>
<dbReference type="Gene3D" id="2.60.40.10">
    <property type="entry name" value="Immunoglobulins"/>
    <property type="match status" value="1"/>
</dbReference>
<organism evidence="4 5">
    <name type="scientific">Actinoplanes sichuanensis</name>
    <dbReference type="NCBI Taxonomy" id="512349"/>
    <lineage>
        <taxon>Bacteria</taxon>
        <taxon>Bacillati</taxon>
        <taxon>Actinomycetota</taxon>
        <taxon>Actinomycetes</taxon>
        <taxon>Micromonosporales</taxon>
        <taxon>Micromonosporaceae</taxon>
        <taxon>Actinoplanes</taxon>
    </lineage>
</organism>
<dbReference type="CDD" id="cd10318">
    <property type="entry name" value="RGL11"/>
    <property type="match status" value="1"/>
</dbReference>
<gene>
    <name evidence="4" type="ORF">ACFQ5G_14070</name>
</gene>
<evidence type="ECO:0000313" key="4">
    <source>
        <dbReference type="EMBL" id="MFD1366476.1"/>
    </source>
</evidence>
<dbReference type="Pfam" id="PF21348">
    <property type="entry name" value="RGL11_C"/>
    <property type="match status" value="2"/>
</dbReference>
<evidence type="ECO:0000313" key="5">
    <source>
        <dbReference type="Proteomes" id="UP001597183"/>
    </source>
</evidence>
<reference evidence="5" key="1">
    <citation type="journal article" date="2019" name="Int. J. Syst. Evol. Microbiol.">
        <title>The Global Catalogue of Microorganisms (GCM) 10K type strain sequencing project: providing services to taxonomists for standard genome sequencing and annotation.</title>
        <authorList>
            <consortium name="The Broad Institute Genomics Platform"/>
            <consortium name="The Broad Institute Genome Sequencing Center for Infectious Disease"/>
            <person name="Wu L."/>
            <person name="Ma J."/>
        </authorList>
    </citation>
    <scope>NUCLEOTIDE SEQUENCE [LARGE SCALE GENOMIC DNA]</scope>
    <source>
        <strain evidence="5">CCM 7526</strain>
    </source>
</reference>
<feature type="domain" description="Rhamnogalacturonan lyase family 11 C-terminal" evidence="3">
    <location>
        <begin position="121"/>
        <end position="229"/>
    </location>
</feature>
<dbReference type="Pfam" id="PF18370">
    <property type="entry name" value="RGI_lyase"/>
    <property type="match status" value="1"/>
</dbReference>
<keyword evidence="5" id="KW-1185">Reference proteome</keyword>
<dbReference type="PANTHER" id="PTHR43118:SF1">
    <property type="entry name" value="RHAMNOGALACTURONAN LYASE (EUROFUNG)"/>
    <property type="match status" value="1"/>
</dbReference>
<feature type="chain" id="PRO_5046833310" evidence="1">
    <location>
        <begin position="27"/>
        <end position="732"/>
    </location>
</feature>
<protein>
    <submittedName>
        <fullName evidence="4">Rhamnogalacturonan lyase</fullName>
    </submittedName>
</protein>
<dbReference type="InterPro" id="IPR041624">
    <property type="entry name" value="RGI_lyase"/>
</dbReference>
<comment type="caution">
    <text evidence="4">The sequence shown here is derived from an EMBL/GenBank/DDBJ whole genome shotgun (WGS) entry which is preliminary data.</text>
</comment>
<dbReference type="InterPro" id="IPR013783">
    <property type="entry name" value="Ig-like_fold"/>
</dbReference>
<feature type="domain" description="Rhamnogalacturonan I lyase beta-sheet" evidence="2">
    <location>
        <begin position="36"/>
        <end position="109"/>
    </location>
</feature>
<dbReference type="GO" id="GO:0016829">
    <property type="term" value="F:lyase activity"/>
    <property type="evidence" value="ECO:0007669"/>
    <property type="project" value="UniProtKB-KW"/>
</dbReference>
<sequence length="732" mass="80447">MSPRTGRLWKACVAAAVLAAALPASPAASHPRGGPRMERLDRGLVAATTGEGVFLSWRLLANEATGSSATGLTGANFTVYRDGRRIATVTDSTNFLDREGTATSRYRVSGAESVTPWPTNYTELPLRKPADGSDYTYSANDMSVGDVDGDGQYEYIVKWDPSNSKDVSQVGYTGPVYVDTYRADGTLLHRIDLGVNIRAGAHYTQFLVYDFDGDGRSEMMMKTAPGTKTIRNGRERFITTPGHAPTEDYRLSAAGYYEHVVQMFLGWDRHPEVVAGHWPATLEQAFGIAPQYRYPLSRADAEKLTDYFMDVYAPSRSTRNNLRAFEGFIVDGPEYLTVFDGATGRELQTIEYKPGRHDDGLMWGDYAMPRIEPANRVDRFLAGVAYLDGRHPSAVFARGYYTRTTLVSYRWTGRKLVEDWYVDSGWTPMTNPFNDSPHGRDGTSAKYGKITTQGFHSLSAADVDQDGRQEIVYGSATIDDDGDVLYSSFDTLPDGVTQARLGHGDAMHVTDIDPDRPGLEIFTVHEGATSAPYGMAMRDAKTGEVLFGTYSGRDTGRGMVGDVLPGTRGVESWASMPGGSEALGLHSATGEVLTGTIPGTNASIRWAADLTTQIVNGAQEVTPTIDDWTRGRLLTADGTRTNNGTKGNPSLVADVLGDWREELLVRTADSSAIRIYLSTEVTNHKLYTLMQDPQYRVEVARQQTTYNQPSYPSFYLASDTDWSKVPRDVRIR</sequence>
<evidence type="ECO:0000259" key="2">
    <source>
        <dbReference type="Pfam" id="PF18370"/>
    </source>
</evidence>
<feature type="signal peptide" evidence="1">
    <location>
        <begin position="1"/>
        <end position="26"/>
    </location>
</feature>
<name>A0ABW4A717_9ACTN</name>
<dbReference type="InterPro" id="IPR028994">
    <property type="entry name" value="Integrin_alpha_N"/>
</dbReference>
<dbReference type="SUPFAM" id="SSF69318">
    <property type="entry name" value="Integrin alpha N-terminal domain"/>
    <property type="match status" value="1"/>
</dbReference>
<dbReference type="InterPro" id="IPR049366">
    <property type="entry name" value="RGL11_C"/>
</dbReference>
<evidence type="ECO:0000259" key="3">
    <source>
        <dbReference type="Pfam" id="PF21348"/>
    </source>
</evidence>
<dbReference type="Proteomes" id="UP001597183">
    <property type="component" value="Unassembled WGS sequence"/>
</dbReference>
<keyword evidence="1" id="KW-0732">Signal</keyword>
<accession>A0ABW4A717</accession>
<feature type="domain" description="Rhamnogalacturonan lyase family 11 C-terminal" evidence="3">
    <location>
        <begin position="321"/>
        <end position="722"/>
    </location>
</feature>
<proteinExistence type="predicted"/>
<keyword evidence="4" id="KW-0456">Lyase</keyword>
<dbReference type="InterPro" id="IPR034641">
    <property type="entry name" value="RGL11"/>
</dbReference>
<dbReference type="EMBL" id="JBHTMK010000018">
    <property type="protein sequence ID" value="MFD1366476.1"/>
    <property type="molecule type" value="Genomic_DNA"/>
</dbReference>